<dbReference type="OrthoDB" id="9809330at2"/>
<feature type="transmembrane region" description="Helical" evidence="1">
    <location>
        <begin position="312"/>
        <end position="329"/>
    </location>
</feature>
<sequence>MPEQNITRIDIGGKEIILIGTAHVSKQSAEQVKRVIEAEQPDAVCIELDEQRYQSITEGSKWAETDIFKVIKERKATLLLMNLAISSFQKRMAKQFGINAGQEMIQGIKSAKNVNADLVLADRNIQITFSRIWRGVGFFGKAKLLLQVIYSIFSNESISEQDLEKMKSQDMLDAMLNDFTENFPRLKVPLIDERDQYLSQKIKEAPGNKVVAVLGAAHVPGIKKEIHREHNLERLTEQPPKSKLPKLIGWTIPVLIIALIAYTFYANPSAGAQQTISWVLWNGSFSALGTALALGHPLAILTAFVAAPITSLNPLIAAGWFAGIVQAMIRKPNVGDFETLSEDVLHVKGFWNNKVTRILLIIVLANIGSTLGTVIGGADVIRLFIENL</sequence>
<reference evidence="2 3" key="1">
    <citation type="submission" date="2016-10" db="EMBL/GenBank/DDBJ databases">
        <authorList>
            <person name="de Groot N.N."/>
        </authorList>
    </citation>
    <scope>NUCLEOTIDE SEQUENCE [LARGE SCALE GENOMIC DNA]</scope>
    <source>
        <strain evidence="2 3">CGMCC 1.6502</strain>
    </source>
</reference>
<feature type="transmembrane region" description="Helical" evidence="1">
    <location>
        <begin position="358"/>
        <end position="385"/>
    </location>
</feature>
<dbReference type="PANTHER" id="PTHR21530">
    <property type="entry name" value="PHEROMONE SHUTDOWN PROTEIN"/>
    <property type="match status" value="1"/>
</dbReference>
<dbReference type="PANTHER" id="PTHR21530:SF7">
    <property type="entry name" value="TRAB DOMAIN-CONTAINING PROTEIN"/>
    <property type="match status" value="1"/>
</dbReference>
<accession>A0A1G8VSP8</accession>
<dbReference type="RefSeq" id="WP_093210445.1">
    <property type="nucleotide sequence ID" value="NZ_FNFL01000001.1"/>
</dbReference>
<dbReference type="Pfam" id="PF01963">
    <property type="entry name" value="TraB_PrgY_gumN"/>
    <property type="match status" value="1"/>
</dbReference>
<dbReference type="InterPro" id="IPR005230">
    <property type="entry name" value="TraB_bac"/>
</dbReference>
<dbReference type="AlphaFoldDB" id="A0A1G8VSP8"/>
<proteinExistence type="predicted"/>
<dbReference type="STRING" id="407036.SAMN05216243_0317"/>
<keyword evidence="3" id="KW-1185">Reference proteome</keyword>
<keyword evidence="1" id="KW-0472">Membrane</keyword>
<dbReference type="CDD" id="cd14726">
    <property type="entry name" value="TraB_PrgY-like"/>
    <property type="match status" value="1"/>
</dbReference>
<evidence type="ECO:0000313" key="2">
    <source>
        <dbReference type="EMBL" id="SDJ68877.1"/>
    </source>
</evidence>
<dbReference type="NCBIfam" id="TIGR00261">
    <property type="entry name" value="traB"/>
    <property type="match status" value="1"/>
</dbReference>
<organism evidence="2 3">
    <name type="scientific">Sediminibacillus albus</name>
    <dbReference type="NCBI Taxonomy" id="407036"/>
    <lineage>
        <taxon>Bacteria</taxon>
        <taxon>Bacillati</taxon>
        <taxon>Bacillota</taxon>
        <taxon>Bacilli</taxon>
        <taxon>Bacillales</taxon>
        <taxon>Bacillaceae</taxon>
        <taxon>Sediminibacillus</taxon>
    </lineage>
</organism>
<evidence type="ECO:0000256" key="1">
    <source>
        <dbReference type="SAM" id="Phobius"/>
    </source>
</evidence>
<feature type="transmembrane region" description="Helical" evidence="1">
    <location>
        <begin position="285"/>
        <end position="305"/>
    </location>
</feature>
<protein>
    <submittedName>
        <fullName evidence="2">Pheromone shutdown-related protein TraB</fullName>
    </submittedName>
</protein>
<dbReference type="Proteomes" id="UP000198694">
    <property type="component" value="Unassembled WGS sequence"/>
</dbReference>
<dbReference type="InterPro" id="IPR002816">
    <property type="entry name" value="TraB/PrgY/GumN_fam"/>
</dbReference>
<keyword evidence="1" id="KW-1133">Transmembrane helix</keyword>
<name>A0A1G8VSP8_9BACI</name>
<dbReference type="InterPro" id="IPR046345">
    <property type="entry name" value="TraB_PrgY-like"/>
</dbReference>
<keyword evidence="1" id="KW-0812">Transmembrane</keyword>
<feature type="transmembrane region" description="Helical" evidence="1">
    <location>
        <begin position="247"/>
        <end position="265"/>
    </location>
</feature>
<evidence type="ECO:0000313" key="3">
    <source>
        <dbReference type="Proteomes" id="UP000198694"/>
    </source>
</evidence>
<dbReference type="EMBL" id="FNFL01000001">
    <property type="protein sequence ID" value="SDJ68877.1"/>
    <property type="molecule type" value="Genomic_DNA"/>
</dbReference>
<gene>
    <name evidence="2" type="ORF">SAMN05216243_0317</name>
</gene>